<feature type="region of interest" description="Disordered" evidence="1">
    <location>
        <begin position="1"/>
        <end position="108"/>
    </location>
</feature>
<comment type="caution">
    <text evidence="2">The sequence shown here is derived from an EMBL/GenBank/DDBJ whole genome shotgun (WGS) entry which is preliminary data.</text>
</comment>
<dbReference type="STRING" id="503106.A0A218YZ38"/>
<protein>
    <recommendedName>
        <fullName evidence="4">TIGR02453 family protein</fullName>
    </recommendedName>
</protein>
<feature type="compositionally biased region" description="Acidic residues" evidence="1">
    <location>
        <begin position="60"/>
        <end position="72"/>
    </location>
</feature>
<organism evidence="2 3">
    <name type="scientific">Diplocarpon coronariae</name>
    <dbReference type="NCBI Taxonomy" id="2795749"/>
    <lineage>
        <taxon>Eukaryota</taxon>
        <taxon>Fungi</taxon>
        <taxon>Dikarya</taxon>
        <taxon>Ascomycota</taxon>
        <taxon>Pezizomycotina</taxon>
        <taxon>Leotiomycetes</taxon>
        <taxon>Helotiales</taxon>
        <taxon>Drepanopezizaceae</taxon>
        <taxon>Diplocarpon</taxon>
    </lineage>
</organism>
<evidence type="ECO:0008006" key="4">
    <source>
        <dbReference type="Google" id="ProtNLM"/>
    </source>
</evidence>
<dbReference type="EMBL" id="MZNU01000297">
    <property type="protein sequence ID" value="OWP01029.1"/>
    <property type="molecule type" value="Genomic_DNA"/>
</dbReference>
<reference evidence="2 3" key="1">
    <citation type="submission" date="2017-04" db="EMBL/GenBank/DDBJ databases">
        <title>Draft genome sequence of Marssonina coronaria NL1: causal agent of apple blotch.</title>
        <authorList>
            <person name="Cheng Q."/>
        </authorList>
    </citation>
    <scope>NUCLEOTIDE SEQUENCE [LARGE SCALE GENOMIC DNA]</scope>
    <source>
        <strain evidence="2 3">NL1</strain>
    </source>
</reference>
<gene>
    <name evidence="2" type="ORF">B2J93_6503</name>
</gene>
<accession>A0A218YZ38</accession>
<dbReference type="InterPro" id="IPR012808">
    <property type="entry name" value="CHP02453"/>
</dbReference>
<evidence type="ECO:0000313" key="2">
    <source>
        <dbReference type="EMBL" id="OWP01029.1"/>
    </source>
</evidence>
<proteinExistence type="predicted"/>
<dbReference type="InParanoid" id="A0A218YZ38"/>
<dbReference type="PANTHER" id="PTHR36452">
    <property type="entry name" value="CHROMOSOME 12, WHOLE GENOME SHOTGUN SEQUENCE"/>
    <property type="match status" value="1"/>
</dbReference>
<dbReference type="NCBIfam" id="TIGR02453">
    <property type="entry name" value="TIGR02453 family protein"/>
    <property type="match status" value="1"/>
</dbReference>
<evidence type="ECO:0000256" key="1">
    <source>
        <dbReference type="SAM" id="MobiDB-lite"/>
    </source>
</evidence>
<dbReference type="Proteomes" id="UP000242519">
    <property type="component" value="Unassembled WGS sequence"/>
</dbReference>
<dbReference type="AlphaFoldDB" id="A0A218YZ38"/>
<dbReference type="Pfam" id="PF09365">
    <property type="entry name" value="DUF2461"/>
    <property type="match status" value="1"/>
</dbReference>
<name>A0A218YZ38_9HELO</name>
<evidence type="ECO:0000313" key="3">
    <source>
        <dbReference type="Proteomes" id="UP000242519"/>
    </source>
</evidence>
<dbReference type="PANTHER" id="PTHR36452:SF1">
    <property type="entry name" value="DUF2461 DOMAIN-CONTAINING PROTEIN"/>
    <property type="match status" value="1"/>
</dbReference>
<keyword evidence="3" id="KW-1185">Reference proteome</keyword>
<dbReference type="OrthoDB" id="2537769at2759"/>
<sequence>MPARKRKAATPPPASSSRRQSGRAKRVQVVYAESDAESAASSDDFADADGAEGEGRVSEAEVEEDEEEDEEGQAAMKPARGWRKVTLPNGNTQMEIDLPTAKPAGETPYEEGRIHRNTLDFLRELRRNNRREWLKFHDAVFRQAEKDFTSFIASLSSLLTTYDPTIPDLPPKDIIHRIHRDMRFTPDPTPYKHYFSASWSRAGRKGPYAHYYLHIQPGGESFVGGGYFGCDNETLACLREDVDTQPHQLKSILMKEKLRGVFFPKAEGEGEVVKAFCEMSKQNALKKKPKGFDADHKDIEIMKLRNYILTKRLSDGEVVQKNALQLICSIMEATEPFITYLNDTVMPDRN</sequence>